<protein>
    <submittedName>
        <fullName evidence="6">Molybdate ABC transporter substrate-binding protein</fullName>
    </submittedName>
</protein>
<evidence type="ECO:0000313" key="7">
    <source>
        <dbReference type="Proteomes" id="UP000319732"/>
    </source>
</evidence>
<dbReference type="Gene3D" id="3.40.190.10">
    <property type="entry name" value="Periplasmic binding protein-like II"/>
    <property type="match status" value="4"/>
</dbReference>
<dbReference type="GO" id="GO:0030973">
    <property type="term" value="F:molybdate ion binding"/>
    <property type="evidence" value="ECO:0007669"/>
    <property type="project" value="InterPro"/>
</dbReference>
<feature type="compositionally biased region" description="Polar residues" evidence="4">
    <location>
        <begin position="283"/>
        <end position="297"/>
    </location>
</feature>
<proteinExistence type="inferred from homology"/>
<keyword evidence="2" id="KW-0479">Metal-binding</keyword>
<dbReference type="InterPro" id="IPR005950">
    <property type="entry name" value="ModA"/>
</dbReference>
<dbReference type="OrthoDB" id="9785015at2"/>
<feature type="compositionally biased region" description="Polar residues" evidence="4">
    <location>
        <begin position="252"/>
        <end position="273"/>
    </location>
</feature>
<dbReference type="PANTHER" id="PTHR30632:SF14">
    <property type="entry name" value="TUNGSTATE_MOLYBDATE_CHROMATE-BINDING PROTEIN MODA"/>
    <property type="match status" value="1"/>
</dbReference>
<evidence type="ECO:0000256" key="5">
    <source>
        <dbReference type="SAM" id="SignalP"/>
    </source>
</evidence>
<comment type="similarity">
    <text evidence="1">Belongs to the bacterial solute-binding protein ModA family.</text>
</comment>
<evidence type="ECO:0000256" key="4">
    <source>
        <dbReference type="SAM" id="MobiDB-lite"/>
    </source>
</evidence>
<sequence>MPNTTHRSTASTAVFLWLSLCLSTPAPAAEITVAVASNFSRTAKQIAAEFERTTGHRVLLAFGATGKHYAHILNGAPFDAFLAADTRRPALLEENGKTVADTRFTYARGTLVLWSASPDLVDAAGAVLAGGDFKHLAIANPRLAPYGRAASQVLEAKQLLARLQPRLVRGENIGQTYQFVHSGAAQLGFVSLSQIMQSTPQRPRPSMQRLQPTEQQSPQLNKQSPQLNKQSPQPNKESPQPNKQSPQPNKESPQPNKESPQPNKQSPEPNKQSPEPAIKIPQPMTQNPQPRQNTNAASPPMPGSHWLVPQHLYDPIDQQAVLLKEVAAARRFLDYLKGETAQRIIRAHGYQRPETGANLSHYTWGRDVVGR</sequence>
<dbReference type="InterPro" id="IPR044084">
    <property type="entry name" value="AvModA-like_subst-bd"/>
</dbReference>
<evidence type="ECO:0000256" key="3">
    <source>
        <dbReference type="ARBA" id="ARBA00022729"/>
    </source>
</evidence>
<keyword evidence="3 5" id="KW-0732">Signal</keyword>
<accession>A0A545UBD2</accession>
<dbReference type="GO" id="GO:0046872">
    <property type="term" value="F:metal ion binding"/>
    <property type="evidence" value="ECO:0007669"/>
    <property type="project" value="UniProtKB-KW"/>
</dbReference>
<dbReference type="Proteomes" id="UP000319732">
    <property type="component" value="Unassembled WGS sequence"/>
</dbReference>
<organism evidence="6 7">
    <name type="scientific">Exilibacterium tricleocarpae</name>
    <dbReference type="NCBI Taxonomy" id="2591008"/>
    <lineage>
        <taxon>Bacteria</taxon>
        <taxon>Pseudomonadati</taxon>
        <taxon>Pseudomonadota</taxon>
        <taxon>Gammaproteobacteria</taxon>
        <taxon>Cellvibrionales</taxon>
        <taxon>Cellvibrionaceae</taxon>
        <taxon>Exilibacterium</taxon>
    </lineage>
</organism>
<evidence type="ECO:0000256" key="1">
    <source>
        <dbReference type="ARBA" id="ARBA00009175"/>
    </source>
</evidence>
<feature type="compositionally biased region" description="Polar residues" evidence="4">
    <location>
        <begin position="208"/>
        <end position="235"/>
    </location>
</feature>
<evidence type="ECO:0000313" key="6">
    <source>
        <dbReference type="EMBL" id="TQV86779.1"/>
    </source>
</evidence>
<dbReference type="Pfam" id="PF13531">
    <property type="entry name" value="SBP_bac_11"/>
    <property type="match status" value="2"/>
</dbReference>
<feature type="chain" id="PRO_5021915246" evidence="5">
    <location>
        <begin position="29"/>
        <end position="371"/>
    </location>
</feature>
<dbReference type="AlphaFoldDB" id="A0A545UBD2"/>
<feature type="region of interest" description="Disordered" evidence="4">
    <location>
        <begin position="197"/>
        <end position="306"/>
    </location>
</feature>
<evidence type="ECO:0000256" key="2">
    <source>
        <dbReference type="ARBA" id="ARBA00022723"/>
    </source>
</evidence>
<dbReference type="InterPro" id="IPR050682">
    <property type="entry name" value="ModA/WtpA"/>
</dbReference>
<dbReference type="PANTHER" id="PTHR30632">
    <property type="entry name" value="MOLYBDATE-BINDING PERIPLASMIC PROTEIN"/>
    <property type="match status" value="1"/>
</dbReference>
<dbReference type="NCBIfam" id="TIGR01256">
    <property type="entry name" value="modA"/>
    <property type="match status" value="1"/>
</dbReference>
<dbReference type="EMBL" id="VHSG01000001">
    <property type="protein sequence ID" value="TQV86779.1"/>
    <property type="molecule type" value="Genomic_DNA"/>
</dbReference>
<name>A0A545UBD2_9GAMM</name>
<feature type="compositionally biased region" description="Low complexity" evidence="4">
    <location>
        <begin position="236"/>
        <end position="251"/>
    </location>
</feature>
<dbReference type="RefSeq" id="WP_142902146.1">
    <property type="nucleotide sequence ID" value="NZ_ML660087.1"/>
</dbReference>
<dbReference type="SUPFAM" id="SSF53850">
    <property type="entry name" value="Periplasmic binding protein-like II"/>
    <property type="match status" value="2"/>
</dbReference>
<feature type="signal peptide" evidence="5">
    <location>
        <begin position="1"/>
        <end position="28"/>
    </location>
</feature>
<gene>
    <name evidence="6" type="primary">modA</name>
    <name evidence="6" type="ORF">FKG94_00070</name>
</gene>
<dbReference type="GO" id="GO:0015689">
    <property type="term" value="P:molybdate ion transport"/>
    <property type="evidence" value="ECO:0007669"/>
    <property type="project" value="InterPro"/>
</dbReference>
<reference evidence="6 7" key="1">
    <citation type="submission" date="2019-06" db="EMBL/GenBank/DDBJ databases">
        <title>Whole genome sequence for Cellvibrionaceae sp. R142.</title>
        <authorList>
            <person name="Wang G."/>
        </authorList>
    </citation>
    <scope>NUCLEOTIDE SEQUENCE [LARGE SCALE GENOMIC DNA]</scope>
    <source>
        <strain evidence="6 7">R142</strain>
    </source>
</reference>
<dbReference type="CDD" id="cd13539">
    <property type="entry name" value="PBP2_AvModA"/>
    <property type="match status" value="1"/>
</dbReference>
<comment type="caution">
    <text evidence="6">The sequence shown here is derived from an EMBL/GenBank/DDBJ whole genome shotgun (WGS) entry which is preliminary data.</text>
</comment>
<keyword evidence="7" id="KW-1185">Reference proteome</keyword>